<name>A0AAN8A084_ELEMC</name>
<dbReference type="Pfam" id="PF05380">
    <property type="entry name" value="Peptidase_A17"/>
    <property type="match status" value="1"/>
</dbReference>
<dbReference type="AlphaFoldDB" id="A0AAN8A084"/>
<dbReference type="Gene3D" id="3.30.70.270">
    <property type="match status" value="1"/>
</dbReference>
<dbReference type="InterPro" id="IPR043502">
    <property type="entry name" value="DNA/RNA_pol_sf"/>
</dbReference>
<dbReference type="PANTHER" id="PTHR22955:SF67">
    <property type="entry name" value="ASPARTIC PUTATIVE DOMAIN-CONTAINING PROTEIN-RELATED"/>
    <property type="match status" value="1"/>
</dbReference>
<proteinExistence type="predicted"/>
<protein>
    <recommendedName>
        <fullName evidence="3">Reverse transcriptase domain-containing protein</fullName>
    </recommendedName>
</protein>
<dbReference type="Gene3D" id="3.10.10.10">
    <property type="entry name" value="HIV Type 1 Reverse Transcriptase, subunit A, domain 1"/>
    <property type="match status" value="1"/>
</dbReference>
<evidence type="ECO:0008006" key="3">
    <source>
        <dbReference type="Google" id="ProtNLM"/>
    </source>
</evidence>
<gene>
    <name evidence="1" type="ORF">PBY51_005679</name>
</gene>
<dbReference type="InterPro" id="IPR043128">
    <property type="entry name" value="Rev_trsase/Diguanyl_cyclase"/>
</dbReference>
<comment type="caution">
    <text evidence="1">The sequence shown here is derived from an EMBL/GenBank/DDBJ whole genome shotgun (WGS) entry which is preliminary data.</text>
</comment>
<evidence type="ECO:0000313" key="2">
    <source>
        <dbReference type="Proteomes" id="UP001346869"/>
    </source>
</evidence>
<evidence type="ECO:0000313" key="1">
    <source>
        <dbReference type="EMBL" id="KAK5848023.1"/>
    </source>
</evidence>
<accession>A0AAN8A084</accession>
<organism evidence="1 2">
    <name type="scientific">Eleginops maclovinus</name>
    <name type="common">Patagonian blennie</name>
    <name type="synonym">Eleginus maclovinus</name>
    <dbReference type="NCBI Taxonomy" id="56733"/>
    <lineage>
        <taxon>Eukaryota</taxon>
        <taxon>Metazoa</taxon>
        <taxon>Chordata</taxon>
        <taxon>Craniata</taxon>
        <taxon>Vertebrata</taxon>
        <taxon>Euteleostomi</taxon>
        <taxon>Actinopterygii</taxon>
        <taxon>Neopterygii</taxon>
        <taxon>Teleostei</taxon>
        <taxon>Neoteleostei</taxon>
        <taxon>Acanthomorphata</taxon>
        <taxon>Eupercaria</taxon>
        <taxon>Perciformes</taxon>
        <taxon>Notothenioidei</taxon>
        <taxon>Eleginopidae</taxon>
        <taxon>Eleginops</taxon>
    </lineage>
</organism>
<reference evidence="1 2" key="1">
    <citation type="journal article" date="2023" name="Genes (Basel)">
        <title>Chromosome-Level Genome Assembly and Circadian Gene Repertoire of the Patagonia Blennie Eleginops maclovinus-The Closest Ancestral Proxy of Antarctic Cryonotothenioids.</title>
        <authorList>
            <person name="Cheng C.C."/>
            <person name="Rivera-Colon A.G."/>
            <person name="Minhas B.F."/>
            <person name="Wilson L."/>
            <person name="Rayamajhi N."/>
            <person name="Vargas-Chacoff L."/>
            <person name="Catchen J.M."/>
        </authorList>
    </citation>
    <scope>NUCLEOTIDE SEQUENCE [LARGE SCALE GENOMIC DNA]</scope>
    <source>
        <strain evidence="1">JMC-PN-2008</strain>
    </source>
</reference>
<reference evidence="1 2" key="2">
    <citation type="journal article" date="2023" name="Mol. Biol. Evol.">
        <title>Genomics of Secondarily Temperate Adaptation in the Only Non-Antarctic Icefish.</title>
        <authorList>
            <person name="Rivera-Colon A.G."/>
            <person name="Rayamajhi N."/>
            <person name="Minhas B.F."/>
            <person name="Madrigal G."/>
            <person name="Bilyk K.T."/>
            <person name="Yoon V."/>
            <person name="Hune M."/>
            <person name="Gregory S."/>
            <person name="Cheng C.H.C."/>
            <person name="Catchen J.M."/>
        </authorList>
    </citation>
    <scope>NUCLEOTIDE SEQUENCE [LARGE SCALE GENOMIC DNA]</scope>
    <source>
        <strain evidence="1">JMC-PN-2008</strain>
    </source>
</reference>
<dbReference type="InterPro" id="IPR008042">
    <property type="entry name" value="Retrotrans_Pao"/>
</dbReference>
<dbReference type="PANTHER" id="PTHR22955">
    <property type="entry name" value="RETROTRANSPOSON"/>
    <property type="match status" value="1"/>
</dbReference>
<dbReference type="EMBL" id="JAUZQC010000025">
    <property type="protein sequence ID" value="KAK5848023.1"/>
    <property type="molecule type" value="Genomic_DNA"/>
</dbReference>
<sequence>MTLSEERELEIIRKGLTYIRADAHSDGPHWDTKYPWIQDPSSLPNNRSGVEATFLRTEKQLKKEPEWRMAYTAQVHEMVERRAAKKLTKDITASWKGPVWYVSHLVAPNPHSLTTPVRLVWNSSRKFKGLSMNDLLLKGPDVLNPIRAVLLRFRGGVHAALGDIKKMYNSVWLEDLEMHLHRFLWRDTEEGEIEEYAITRVNIGDRPAGCIAQLAMRETAKLPMFAHLEEERRILDEDAYVDDVLTSHNDLLKLDQNTKRVEEILKAGGFFLKPWVRSGQSGRQEVVPGEQGAEENRILILPNQMREGDNKALGIGYLVEEDKLYLMTSINFSKRKRKMRVGQNLLGEEVRENTPNPLTRRQLLSQVASLYDPLGLVTPVKQKGAILVRKAFQEAGGKALTRDTWDKPLSEKLREEVILLFEEYTRLRQITFHRSLTPVDWIGKPWGVTFSDGSDKSYGAVVYFRWETEQGIRVRLAESKAKLTPLDQKGEPVKAETCGAVFAARLRKYIEKRMEIERWLHLLDSRTELERSRNPPLSKTGGGSQET</sequence>
<dbReference type="Proteomes" id="UP001346869">
    <property type="component" value="Unassembled WGS sequence"/>
</dbReference>
<dbReference type="SUPFAM" id="SSF56672">
    <property type="entry name" value="DNA/RNA polymerases"/>
    <property type="match status" value="1"/>
</dbReference>
<keyword evidence="2" id="KW-1185">Reference proteome</keyword>